<reference evidence="2 3" key="1">
    <citation type="submission" date="2016-08" db="EMBL/GenBank/DDBJ databases">
        <title>A Parts List for Fungal Cellulosomes Revealed by Comparative Genomics.</title>
        <authorList>
            <consortium name="DOE Joint Genome Institute"/>
            <person name="Haitjema C.H."/>
            <person name="Gilmore S.P."/>
            <person name="Henske J.K."/>
            <person name="Solomon K.V."/>
            <person name="De Groot R."/>
            <person name="Kuo A."/>
            <person name="Mondo S.J."/>
            <person name="Salamov A.A."/>
            <person name="Labutti K."/>
            <person name="Zhao Z."/>
            <person name="Chiniquy J."/>
            <person name="Barry K."/>
            <person name="Brewer H.M."/>
            <person name="Purvine S.O."/>
            <person name="Wright A.T."/>
            <person name="Boxma B."/>
            <person name="Van Alen T."/>
            <person name="Hackstein J.H."/>
            <person name="Baker S.E."/>
            <person name="Grigoriev I.V."/>
            <person name="O'Malley M.A."/>
        </authorList>
    </citation>
    <scope>NUCLEOTIDE SEQUENCE [LARGE SCALE GENOMIC DNA]</scope>
    <source>
        <strain evidence="2 3">S4</strain>
    </source>
</reference>
<gene>
    <name evidence="2" type="ORF">BCR32DRAFT_330089</name>
</gene>
<dbReference type="EMBL" id="MCFG01000403">
    <property type="protein sequence ID" value="ORX71678.1"/>
    <property type="molecule type" value="Genomic_DNA"/>
</dbReference>
<evidence type="ECO:0000313" key="2">
    <source>
        <dbReference type="EMBL" id="ORX71678.1"/>
    </source>
</evidence>
<evidence type="ECO:0000256" key="1">
    <source>
        <dbReference type="SAM" id="Phobius"/>
    </source>
</evidence>
<proteinExistence type="predicted"/>
<sequence length="103" mass="12415">MNIIQIIIQKIIFYLIVDLIPESFLNIIHVHVHVHIIIIIQELILLQNLIYLLIQLHIYSNNINQPILKENIEKLRKRMKRKIILNLYLLHIVIMINPKSHLY</sequence>
<dbReference type="Proteomes" id="UP000193944">
    <property type="component" value="Unassembled WGS sequence"/>
</dbReference>
<keyword evidence="1" id="KW-0812">Transmembrane</keyword>
<evidence type="ECO:0008006" key="4">
    <source>
        <dbReference type="Google" id="ProtNLM"/>
    </source>
</evidence>
<organism evidence="2 3">
    <name type="scientific">Anaeromyces robustus</name>
    <dbReference type="NCBI Taxonomy" id="1754192"/>
    <lineage>
        <taxon>Eukaryota</taxon>
        <taxon>Fungi</taxon>
        <taxon>Fungi incertae sedis</taxon>
        <taxon>Chytridiomycota</taxon>
        <taxon>Chytridiomycota incertae sedis</taxon>
        <taxon>Neocallimastigomycetes</taxon>
        <taxon>Neocallimastigales</taxon>
        <taxon>Neocallimastigaceae</taxon>
        <taxon>Anaeromyces</taxon>
    </lineage>
</organism>
<feature type="transmembrane region" description="Helical" evidence="1">
    <location>
        <begin position="36"/>
        <end position="54"/>
    </location>
</feature>
<feature type="transmembrane region" description="Helical" evidence="1">
    <location>
        <begin position="12"/>
        <end position="30"/>
    </location>
</feature>
<feature type="transmembrane region" description="Helical" evidence="1">
    <location>
        <begin position="83"/>
        <end position="100"/>
    </location>
</feature>
<dbReference type="AlphaFoldDB" id="A0A1Y1WEB7"/>
<evidence type="ECO:0000313" key="3">
    <source>
        <dbReference type="Proteomes" id="UP000193944"/>
    </source>
</evidence>
<reference evidence="2 3" key="2">
    <citation type="submission" date="2016-08" db="EMBL/GenBank/DDBJ databases">
        <title>Pervasive Adenine N6-methylation of Active Genes in Fungi.</title>
        <authorList>
            <consortium name="DOE Joint Genome Institute"/>
            <person name="Mondo S.J."/>
            <person name="Dannebaum R.O."/>
            <person name="Kuo R.C."/>
            <person name="Labutti K."/>
            <person name="Haridas S."/>
            <person name="Kuo A."/>
            <person name="Salamov A."/>
            <person name="Ahrendt S.R."/>
            <person name="Lipzen A."/>
            <person name="Sullivan W."/>
            <person name="Andreopoulos W.B."/>
            <person name="Clum A."/>
            <person name="Lindquist E."/>
            <person name="Daum C."/>
            <person name="Ramamoorthy G.K."/>
            <person name="Gryganskyi A."/>
            <person name="Culley D."/>
            <person name="Magnuson J.K."/>
            <person name="James T.Y."/>
            <person name="O'Malley M.A."/>
            <person name="Stajich J.E."/>
            <person name="Spatafora J.W."/>
            <person name="Visel A."/>
            <person name="Grigoriev I.V."/>
        </authorList>
    </citation>
    <scope>NUCLEOTIDE SEQUENCE [LARGE SCALE GENOMIC DNA]</scope>
    <source>
        <strain evidence="2 3">S4</strain>
    </source>
</reference>
<name>A0A1Y1WEB7_9FUNG</name>
<keyword evidence="3" id="KW-1185">Reference proteome</keyword>
<keyword evidence="1" id="KW-1133">Transmembrane helix</keyword>
<comment type="caution">
    <text evidence="2">The sequence shown here is derived from an EMBL/GenBank/DDBJ whole genome shotgun (WGS) entry which is preliminary data.</text>
</comment>
<protein>
    <recommendedName>
        <fullName evidence="4">Transmembrane protein</fullName>
    </recommendedName>
</protein>
<keyword evidence="1" id="KW-0472">Membrane</keyword>
<accession>A0A1Y1WEB7</accession>